<evidence type="ECO:0000313" key="2">
    <source>
        <dbReference type="EMBL" id="MCJ8011571.1"/>
    </source>
</evidence>
<evidence type="ECO:0000313" key="3">
    <source>
        <dbReference type="Proteomes" id="UP001139347"/>
    </source>
</evidence>
<dbReference type="SUPFAM" id="SSF53850">
    <property type="entry name" value="Periplasmic binding protein-like II"/>
    <property type="match status" value="1"/>
</dbReference>
<proteinExistence type="predicted"/>
<dbReference type="EMBL" id="JALIRP010000002">
    <property type="protein sequence ID" value="MCJ8011571.1"/>
    <property type="molecule type" value="Genomic_DNA"/>
</dbReference>
<keyword evidence="1" id="KW-0732">Signal</keyword>
<evidence type="ECO:0000256" key="1">
    <source>
        <dbReference type="SAM" id="SignalP"/>
    </source>
</evidence>
<protein>
    <recommendedName>
        <fullName evidence="4">ABC transporter substrate-binding protein</fullName>
    </recommendedName>
</protein>
<comment type="caution">
    <text evidence="2">The sequence shown here is derived from an EMBL/GenBank/DDBJ whole genome shotgun (WGS) entry which is preliminary data.</text>
</comment>
<feature type="signal peptide" evidence="1">
    <location>
        <begin position="1"/>
        <end position="24"/>
    </location>
</feature>
<reference evidence="2" key="1">
    <citation type="submission" date="2022-04" db="EMBL/GenBank/DDBJ databases">
        <title>Paenibacillus mangrovi sp. nov., a novel endophytic bacterium isolated from bark of Kandelia candel.</title>
        <authorList>
            <person name="Tuo L."/>
        </authorList>
    </citation>
    <scope>NUCLEOTIDE SEQUENCE</scope>
    <source>
        <strain evidence="2">KQZ6P-2</strain>
    </source>
</reference>
<sequence length="546" mass="61170">MKSRVSKFLSCIMSIALIGGTLIACSDAKQNEGVMPSSEGNLLDGGITNATGFPITKEPITLTVGIANGAHMGDVTQYNLWKKIEEKTNIKINLKVYSDAEKANLMFSSRDYPDIGLRMDASDQAMSDAIDAGDIVGIDNLLQYTPSWKKFFDTNPELKKQALMPDGKLYGFPYAVLNETSYNLRDQWFINKKWLDELGLQIPTTTDEFKNVLMAFKNNAGKGSIPKNVIPYYILYGNNIGGQFDIYGAFGVYTPGSYFIVEDGKYKSQATNPDLKEPIKYLADLYKNGLIVPEAFTDDWGRYTAAISSIPPLVGSMTSFGDQGQNVSDGKWWTPIAPLKSPNGKNPLIRRQTKSIWPRNYVIFKNNKYPVASARLAELLADPEWSLTENFGSEGVWWKNSSDGKYELLSPTTEVADADKALGNYGIALLDEDMFNNKIVNDNFKKEGTREWAYENIYKKYLPEKNLNYPPMPSGLLSDEEKQRMTDLSKSLNDYIKTTIANWISGKGDIDAEWDAYVKKLKDLGLDEYMQLNQKQLDAASKLGHE</sequence>
<dbReference type="AlphaFoldDB" id="A0A9X1WMX8"/>
<evidence type="ECO:0008006" key="4">
    <source>
        <dbReference type="Google" id="ProtNLM"/>
    </source>
</evidence>
<dbReference type="InterPro" id="IPR050490">
    <property type="entry name" value="Bact_solute-bd_prot1"/>
</dbReference>
<dbReference type="PANTHER" id="PTHR43649:SF12">
    <property type="entry name" value="DIACETYLCHITOBIOSE BINDING PROTEIN DASA"/>
    <property type="match status" value="1"/>
</dbReference>
<keyword evidence="3" id="KW-1185">Reference proteome</keyword>
<dbReference type="Proteomes" id="UP001139347">
    <property type="component" value="Unassembled WGS sequence"/>
</dbReference>
<dbReference type="PANTHER" id="PTHR43649">
    <property type="entry name" value="ARABINOSE-BINDING PROTEIN-RELATED"/>
    <property type="match status" value="1"/>
</dbReference>
<gene>
    <name evidence="2" type="ORF">MUG84_07385</name>
</gene>
<dbReference type="PROSITE" id="PS51257">
    <property type="entry name" value="PROKAR_LIPOPROTEIN"/>
    <property type="match status" value="1"/>
</dbReference>
<organism evidence="2 3">
    <name type="scientific">Paenibacillus mangrovi</name>
    <dbReference type="NCBI Taxonomy" id="2931978"/>
    <lineage>
        <taxon>Bacteria</taxon>
        <taxon>Bacillati</taxon>
        <taxon>Bacillota</taxon>
        <taxon>Bacilli</taxon>
        <taxon>Bacillales</taxon>
        <taxon>Paenibacillaceae</taxon>
        <taxon>Paenibacillus</taxon>
    </lineage>
</organism>
<dbReference type="Gene3D" id="3.40.190.10">
    <property type="entry name" value="Periplasmic binding protein-like II"/>
    <property type="match status" value="2"/>
</dbReference>
<dbReference type="RefSeq" id="WP_244722659.1">
    <property type="nucleotide sequence ID" value="NZ_JALIRP010000002.1"/>
</dbReference>
<dbReference type="InterPro" id="IPR006059">
    <property type="entry name" value="SBP"/>
</dbReference>
<accession>A0A9X1WMX8</accession>
<feature type="chain" id="PRO_5040941341" description="ABC transporter substrate-binding protein" evidence="1">
    <location>
        <begin position="25"/>
        <end position="546"/>
    </location>
</feature>
<name>A0A9X1WMX8_9BACL</name>
<dbReference type="Pfam" id="PF13416">
    <property type="entry name" value="SBP_bac_8"/>
    <property type="match status" value="1"/>
</dbReference>